<evidence type="ECO:0000256" key="5">
    <source>
        <dbReference type="ARBA" id="ARBA00022801"/>
    </source>
</evidence>
<dbReference type="InterPro" id="IPR026392">
    <property type="entry name" value="Exo/Archaeosortase_dom"/>
</dbReference>
<keyword evidence="3" id="KW-0645">Protease</keyword>
<dbReference type="Pfam" id="PF09721">
    <property type="entry name" value="Exosortase_EpsH"/>
    <property type="match status" value="1"/>
</dbReference>
<keyword evidence="7 8" id="KW-0472">Membrane</keyword>
<evidence type="ECO:0000256" key="1">
    <source>
        <dbReference type="ARBA" id="ARBA00004651"/>
    </source>
</evidence>
<dbReference type="NCBIfam" id="TIGR04178">
    <property type="entry name" value="exo_archaeo"/>
    <property type="match status" value="1"/>
</dbReference>
<feature type="transmembrane region" description="Helical" evidence="8">
    <location>
        <begin position="206"/>
        <end position="230"/>
    </location>
</feature>
<evidence type="ECO:0000313" key="9">
    <source>
        <dbReference type="EMBL" id="MBW8687455.1"/>
    </source>
</evidence>
<evidence type="ECO:0000256" key="7">
    <source>
        <dbReference type="ARBA" id="ARBA00023136"/>
    </source>
</evidence>
<feature type="transmembrane region" description="Helical" evidence="8">
    <location>
        <begin position="104"/>
        <end position="126"/>
    </location>
</feature>
<dbReference type="EC" id="3.4.22.-" evidence="9"/>
<evidence type="ECO:0000256" key="8">
    <source>
        <dbReference type="SAM" id="Phobius"/>
    </source>
</evidence>
<keyword evidence="5 9" id="KW-0378">Hydrolase</keyword>
<protein>
    <submittedName>
        <fullName evidence="9">Exosortase N</fullName>
        <ecNumber evidence="9">3.4.22.-</ecNumber>
    </submittedName>
</protein>
<keyword evidence="6 8" id="KW-1133">Transmembrane helix</keyword>
<feature type="transmembrane region" description="Helical" evidence="8">
    <location>
        <begin position="283"/>
        <end position="305"/>
    </location>
</feature>
<dbReference type="Proteomes" id="UP000812961">
    <property type="component" value="Unassembled WGS sequence"/>
</dbReference>
<organism evidence="9 10">
    <name type="scientific">Chitinophaga rhizophila</name>
    <dbReference type="NCBI Taxonomy" id="2866212"/>
    <lineage>
        <taxon>Bacteria</taxon>
        <taxon>Pseudomonadati</taxon>
        <taxon>Bacteroidota</taxon>
        <taxon>Chitinophagia</taxon>
        <taxon>Chitinophagales</taxon>
        <taxon>Chitinophagaceae</taxon>
        <taxon>Chitinophaga</taxon>
    </lineage>
</organism>
<dbReference type="RefSeq" id="WP_262903189.1">
    <property type="nucleotide sequence ID" value="NZ_JAICCF010000004.1"/>
</dbReference>
<feature type="transmembrane region" description="Helical" evidence="8">
    <location>
        <begin position="69"/>
        <end position="98"/>
    </location>
</feature>
<feature type="transmembrane region" description="Helical" evidence="8">
    <location>
        <begin position="242"/>
        <end position="262"/>
    </location>
</feature>
<proteinExistence type="predicted"/>
<evidence type="ECO:0000256" key="6">
    <source>
        <dbReference type="ARBA" id="ARBA00022989"/>
    </source>
</evidence>
<comment type="caution">
    <text evidence="9">The sequence shown here is derived from an EMBL/GenBank/DDBJ whole genome shotgun (WGS) entry which is preliminary data.</text>
</comment>
<gene>
    <name evidence="9" type="primary">xrtN</name>
    <name evidence="9" type="ORF">K1Y79_24170</name>
</gene>
<dbReference type="InterPro" id="IPR019127">
    <property type="entry name" value="Exosortase"/>
</dbReference>
<feature type="transmembrane region" description="Helical" evidence="8">
    <location>
        <begin position="175"/>
        <end position="194"/>
    </location>
</feature>
<keyword evidence="2" id="KW-1003">Cell membrane</keyword>
<sequence>MTQQLYKFSIRLLHLGRCWPLAAVLCYMAVLYFGLQQYIIWSGPGTILGIVALCMVTTFNAAEKGSLRFLLVASFATMIYLVMPAKTLLFIAVVGGLFFLAETFYGRVNALPVCVFIVMSPLFEYVMNVFSFPLRLQLTQWAGAAIAVMGEQVTVQGNMIVHNGTGFSVDPACMGLQMMVTSLLCGIMLVGLYQRRERKTLPLKRLLPLLGIFLLLNIFSNLLRIVFLVWLHIMPDTFMHDMAGMMCLGLYVIVPAVYLTRWTVSRYGQPLQLHRRRYVLRSAVKMFALNTLLPLCILTACVIRYQQGPDNVVPPHAPALAGFNVTPMPGNIIRLQSDSLLVYIKHIPASYYTEHHPMICWKGSGYNFHKVQQQPVNEHTIYTALLQQEQAVLYTAWWYDNGLVITNSQLQWRWDVLFGAHPYSLVNVTAATEEQLQLAVREMLDKRLLSVYL</sequence>
<dbReference type="NCBIfam" id="TIGR04476">
    <property type="entry name" value="exosort_XrtN"/>
    <property type="match status" value="1"/>
</dbReference>
<comment type="subcellular location">
    <subcellularLocation>
        <location evidence="1">Cell membrane</location>
        <topology evidence="1">Multi-pass membrane protein</topology>
    </subcellularLocation>
</comment>
<dbReference type="GO" id="GO:0016787">
    <property type="term" value="F:hydrolase activity"/>
    <property type="evidence" value="ECO:0007669"/>
    <property type="project" value="UniProtKB-KW"/>
</dbReference>
<name>A0ABS7GK20_9BACT</name>
<reference evidence="9 10" key="1">
    <citation type="submission" date="2021-08" db="EMBL/GenBank/DDBJ databases">
        <title>The genome sequence of Chitinophaga sp. B61.</title>
        <authorList>
            <person name="Zhang X."/>
        </authorList>
    </citation>
    <scope>NUCLEOTIDE SEQUENCE [LARGE SCALE GENOMIC DNA]</scope>
    <source>
        <strain evidence="9 10">B61</strain>
    </source>
</reference>
<dbReference type="EMBL" id="JAICCF010000004">
    <property type="protein sequence ID" value="MBW8687455.1"/>
    <property type="molecule type" value="Genomic_DNA"/>
</dbReference>
<evidence type="ECO:0000256" key="4">
    <source>
        <dbReference type="ARBA" id="ARBA00022692"/>
    </source>
</evidence>
<evidence type="ECO:0000256" key="2">
    <source>
        <dbReference type="ARBA" id="ARBA00022475"/>
    </source>
</evidence>
<evidence type="ECO:0000313" key="10">
    <source>
        <dbReference type="Proteomes" id="UP000812961"/>
    </source>
</evidence>
<evidence type="ECO:0000256" key="3">
    <source>
        <dbReference type="ARBA" id="ARBA00022670"/>
    </source>
</evidence>
<accession>A0ABS7GK20</accession>
<keyword evidence="10" id="KW-1185">Reference proteome</keyword>
<dbReference type="InterPro" id="IPR031006">
    <property type="entry name" value="Exosort_XrtN"/>
</dbReference>
<feature type="transmembrane region" description="Helical" evidence="8">
    <location>
        <begin position="12"/>
        <end position="33"/>
    </location>
</feature>
<keyword evidence="4 8" id="KW-0812">Transmembrane</keyword>
<feature type="transmembrane region" description="Helical" evidence="8">
    <location>
        <begin position="39"/>
        <end position="62"/>
    </location>
</feature>